<gene>
    <name evidence="1" type="ORF">FE392_07445</name>
</gene>
<accession>A0ABU4S8R8</accession>
<protein>
    <submittedName>
        <fullName evidence="1">Uncharacterized protein</fullName>
    </submittedName>
</protein>
<evidence type="ECO:0000313" key="2">
    <source>
        <dbReference type="Proteomes" id="UP001271890"/>
    </source>
</evidence>
<sequence>MVIIQSHENGDISVAVDGYQATYDRNGKLKESICRSKYAPEILFIPAPSKQKVEQKQAGITAESFKTFDIKAEVTYVNSSLNIDPAKISEAKIKASDDHIRQLIRKELQRFVNRERRLGGLFSKW</sequence>
<proteinExistence type="predicted"/>
<evidence type="ECO:0000313" key="1">
    <source>
        <dbReference type="EMBL" id="MDX7987165.1"/>
    </source>
</evidence>
<reference evidence="2" key="1">
    <citation type="journal article" date="2024" name="Toxins">
        <title>Genome Sequence Analysis of Native Xenorhabdus Strains Isolated from Entomopathogenic Nematodes in Argentina.</title>
        <authorList>
            <person name="Palma L."/>
            <person name="Frizzo L."/>
            <person name="Kaiser S."/>
            <person name="Berry C."/>
            <person name="Caballero P."/>
            <person name="Bode H.B."/>
            <person name="Del Valle E.E."/>
        </authorList>
    </citation>
    <scope>NUCLEOTIDE SEQUENCE [LARGE SCALE GENOMIC DNA]</scope>
    <source>
        <strain evidence="2">12</strain>
    </source>
</reference>
<dbReference type="Proteomes" id="UP001271890">
    <property type="component" value="Unassembled WGS sequence"/>
</dbReference>
<dbReference type="EMBL" id="VCDN01000025">
    <property type="protein sequence ID" value="MDX7987165.1"/>
    <property type="molecule type" value="Genomic_DNA"/>
</dbReference>
<comment type="caution">
    <text evidence="1">The sequence shown here is derived from an EMBL/GenBank/DDBJ whole genome shotgun (WGS) entry which is preliminary data.</text>
</comment>
<name>A0ABU4S8R8_9GAMM</name>
<organism evidence="1 2">
    <name type="scientific">Xenorhabdus santafensis</name>
    <dbReference type="NCBI Taxonomy" id="2582833"/>
    <lineage>
        <taxon>Bacteria</taxon>
        <taxon>Pseudomonadati</taxon>
        <taxon>Pseudomonadota</taxon>
        <taxon>Gammaproteobacteria</taxon>
        <taxon>Enterobacterales</taxon>
        <taxon>Morganellaceae</taxon>
        <taxon>Xenorhabdus</taxon>
    </lineage>
</organism>
<keyword evidence="2" id="KW-1185">Reference proteome</keyword>